<dbReference type="RefSeq" id="XP_066718761.1">
    <property type="nucleotide sequence ID" value="XM_066856594.1"/>
</dbReference>
<keyword evidence="5" id="KW-1185">Reference proteome</keyword>
<evidence type="ECO:0000256" key="1">
    <source>
        <dbReference type="SAM" id="MobiDB-lite"/>
    </source>
</evidence>
<feature type="domain" description="DUF7025" evidence="3">
    <location>
        <begin position="3"/>
        <end position="46"/>
    </location>
</feature>
<dbReference type="GeneID" id="92089657"/>
<proteinExistence type="predicted"/>
<evidence type="ECO:0000259" key="3">
    <source>
        <dbReference type="Pfam" id="PF22942"/>
    </source>
</evidence>
<dbReference type="Proteomes" id="UP001480595">
    <property type="component" value="Unassembled WGS sequence"/>
</dbReference>
<accession>A0ABR1VVE3</accession>
<dbReference type="InterPro" id="IPR003959">
    <property type="entry name" value="ATPase_AAA_core"/>
</dbReference>
<organism evidence="4 5">
    <name type="scientific">Apiospora phragmitis</name>
    <dbReference type="NCBI Taxonomy" id="2905665"/>
    <lineage>
        <taxon>Eukaryota</taxon>
        <taxon>Fungi</taxon>
        <taxon>Dikarya</taxon>
        <taxon>Ascomycota</taxon>
        <taxon>Pezizomycotina</taxon>
        <taxon>Sordariomycetes</taxon>
        <taxon>Xylariomycetidae</taxon>
        <taxon>Amphisphaeriales</taxon>
        <taxon>Apiosporaceae</taxon>
        <taxon>Apiospora</taxon>
    </lineage>
</organism>
<protein>
    <submittedName>
        <fullName evidence="4">AAA family ATPase</fullName>
    </submittedName>
</protein>
<dbReference type="PANTHER" id="PTHR46411:SF3">
    <property type="entry name" value="AAA+ ATPASE DOMAIN-CONTAINING PROTEIN"/>
    <property type="match status" value="1"/>
</dbReference>
<reference evidence="4 5" key="1">
    <citation type="submission" date="2023-01" db="EMBL/GenBank/DDBJ databases">
        <title>Analysis of 21 Apiospora genomes using comparative genomics revels a genus with tremendous synthesis potential of carbohydrate active enzymes and secondary metabolites.</title>
        <authorList>
            <person name="Sorensen T."/>
        </authorList>
    </citation>
    <scope>NUCLEOTIDE SEQUENCE [LARGE SCALE GENOMIC DNA]</scope>
    <source>
        <strain evidence="4 5">CBS 135458</strain>
    </source>
</reference>
<dbReference type="Gene3D" id="3.40.50.300">
    <property type="entry name" value="P-loop containing nucleotide triphosphate hydrolases"/>
    <property type="match status" value="1"/>
</dbReference>
<dbReference type="Pfam" id="PF00004">
    <property type="entry name" value="AAA"/>
    <property type="match status" value="1"/>
</dbReference>
<feature type="region of interest" description="Disordered" evidence="1">
    <location>
        <begin position="127"/>
        <end position="155"/>
    </location>
</feature>
<dbReference type="InterPro" id="IPR027417">
    <property type="entry name" value="P-loop_NTPase"/>
</dbReference>
<feature type="domain" description="ATPase AAA-type core" evidence="2">
    <location>
        <begin position="236"/>
        <end position="287"/>
    </location>
</feature>
<evidence type="ECO:0000313" key="5">
    <source>
        <dbReference type="Proteomes" id="UP001480595"/>
    </source>
</evidence>
<comment type="caution">
    <text evidence="4">The sequence shown here is derived from an EMBL/GenBank/DDBJ whole genome shotgun (WGS) entry which is preliminary data.</text>
</comment>
<dbReference type="SUPFAM" id="SSF52540">
    <property type="entry name" value="P-loop containing nucleoside triphosphate hydrolases"/>
    <property type="match status" value="1"/>
</dbReference>
<dbReference type="Pfam" id="PF22942">
    <property type="entry name" value="DUF7025"/>
    <property type="match status" value="1"/>
</dbReference>
<dbReference type="PANTHER" id="PTHR46411">
    <property type="entry name" value="FAMILY ATPASE, PUTATIVE-RELATED"/>
    <property type="match status" value="1"/>
</dbReference>
<evidence type="ECO:0000313" key="4">
    <source>
        <dbReference type="EMBL" id="KAK8074286.1"/>
    </source>
</evidence>
<dbReference type="EMBL" id="JAQQWL010000005">
    <property type="protein sequence ID" value="KAK8074286.1"/>
    <property type="molecule type" value="Genomic_DNA"/>
</dbReference>
<name>A0ABR1VVE3_9PEZI</name>
<gene>
    <name evidence="4" type="ORF">PG994_005185</name>
</gene>
<dbReference type="InterPro" id="IPR054289">
    <property type="entry name" value="DUF7025"/>
</dbReference>
<sequence>MGCFRIAASYVDHNGYMFGFATINLDIASFTKTKKITSLNVHPTSFRDDEGLMKQAIWARGKRFYDLRGVQYKAYRGSCLLADEYIWGTRRKQLDGRVVIDASLAPPLVGIGRLVSLDDPSVAPTIHVDEQPSHQTPRSQRRYQPAFHDPTPHPGITSRYRSIRRETSSQRALETASGANWLSRLYRRNQLERERVPNLRLPEGHKGLILAFVDGQLSDSQPFDGIIQGKGLGLTMLLAGSPGTGKTLTAEAVADRLRKPLYVMSAGELGQSAASVERELNITLEMTEKTLEYYTGMLFLTTNRGDAIDAAFQSRIHLTLQYPELSTDAKTHIWNQFLSRAPSSAVTTLEVSNLALLPLNGRQIKNIVKTASLLARS</sequence>
<evidence type="ECO:0000259" key="2">
    <source>
        <dbReference type="Pfam" id="PF00004"/>
    </source>
</evidence>